<feature type="region of interest" description="Disordered" evidence="1">
    <location>
        <begin position="1"/>
        <end position="84"/>
    </location>
</feature>
<dbReference type="EMBL" id="JACEEZ010018382">
    <property type="protein sequence ID" value="KAG0716973.1"/>
    <property type="molecule type" value="Genomic_DNA"/>
</dbReference>
<feature type="compositionally biased region" description="Basic and acidic residues" evidence="1">
    <location>
        <begin position="74"/>
        <end position="84"/>
    </location>
</feature>
<dbReference type="Gene3D" id="2.30.30.30">
    <property type="match status" value="1"/>
</dbReference>
<comment type="caution">
    <text evidence="4">The sequence shown here is derived from an EMBL/GenBank/DDBJ whole genome shotgun (WGS) entry which is preliminary data.</text>
</comment>
<name>A0A8J5C4Y3_CHIOP</name>
<feature type="region of interest" description="Disordered" evidence="1">
    <location>
        <begin position="97"/>
        <end position="116"/>
    </location>
</feature>
<dbReference type="AlphaFoldDB" id="A0A8J5C4Y3"/>
<feature type="compositionally biased region" description="Basic and acidic residues" evidence="1">
    <location>
        <begin position="1"/>
        <end position="12"/>
    </location>
</feature>
<dbReference type="GO" id="GO:0003690">
    <property type="term" value="F:double-stranded DNA binding"/>
    <property type="evidence" value="ECO:0007669"/>
    <property type="project" value="TreeGrafter"/>
</dbReference>
<feature type="domain" description="KN17 SH3-like" evidence="2">
    <location>
        <begin position="121"/>
        <end position="169"/>
    </location>
</feature>
<gene>
    <name evidence="4" type="primary">Kin</name>
    <name evidence="4" type="ORF">GWK47_008385</name>
</gene>
<dbReference type="Pfam" id="PF25092">
    <property type="entry name" value="SH3_KIN17_C"/>
    <property type="match status" value="1"/>
</dbReference>
<dbReference type="InterPro" id="IPR014722">
    <property type="entry name" value="Rib_uL2_dom2"/>
</dbReference>
<organism evidence="4 5">
    <name type="scientific">Chionoecetes opilio</name>
    <name type="common">Atlantic snow crab</name>
    <name type="synonym">Cancer opilio</name>
    <dbReference type="NCBI Taxonomy" id="41210"/>
    <lineage>
        <taxon>Eukaryota</taxon>
        <taxon>Metazoa</taxon>
        <taxon>Ecdysozoa</taxon>
        <taxon>Arthropoda</taxon>
        <taxon>Crustacea</taxon>
        <taxon>Multicrustacea</taxon>
        <taxon>Malacostraca</taxon>
        <taxon>Eumalacostraca</taxon>
        <taxon>Eucarida</taxon>
        <taxon>Decapoda</taxon>
        <taxon>Pleocyemata</taxon>
        <taxon>Brachyura</taxon>
        <taxon>Eubrachyura</taxon>
        <taxon>Majoidea</taxon>
        <taxon>Majidae</taxon>
        <taxon>Chionoecetes</taxon>
    </lineage>
</organism>
<evidence type="ECO:0000256" key="1">
    <source>
        <dbReference type="SAM" id="MobiDB-lite"/>
    </source>
</evidence>
<feature type="domain" description="Kin17 KOW" evidence="3">
    <location>
        <begin position="178"/>
        <end position="229"/>
    </location>
</feature>
<evidence type="ECO:0000313" key="5">
    <source>
        <dbReference type="Proteomes" id="UP000770661"/>
    </source>
</evidence>
<dbReference type="GO" id="GO:0005634">
    <property type="term" value="C:nucleus"/>
    <property type="evidence" value="ECO:0007669"/>
    <property type="project" value="TreeGrafter"/>
</dbReference>
<dbReference type="GO" id="GO:0006260">
    <property type="term" value="P:DNA replication"/>
    <property type="evidence" value="ECO:0007669"/>
    <property type="project" value="TreeGrafter"/>
</dbReference>
<dbReference type="PANTHER" id="PTHR12805">
    <property type="entry name" value="KIN17 KIN, ANTIGENIC DETERMINANT OF RECA PROTEIN HOMOLOG"/>
    <property type="match status" value="1"/>
</dbReference>
<evidence type="ECO:0000259" key="3">
    <source>
        <dbReference type="Pfam" id="PF25092"/>
    </source>
</evidence>
<sequence>MKAERGQEERMQDFIQRQIELGRSKGDSGEGASGAALQREEGATISLTLKPGTARPRPAGVEGGNALKAVTGKQGERAKKETKKRTALDDIMEEEMKGKKYRDTTPAGQDRTNGSGGDVLWLTPGIVVKVVTKDLGSKYYKQKGVVKEMAGKYCGIVRLLDCNTRLKLDQTHLETVIPSAGRPVLVVAGSRRGTQAYFHSIQEDSFSATLDFEGKLVSGIPYEQFSKLAPS</sequence>
<dbReference type="PANTHER" id="PTHR12805:SF0">
    <property type="entry name" value="DNA_RNA-BINDING PROTEIN KIN17"/>
    <property type="match status" value="1"/>
</dbReference>
<dbReference type="InterPro" id="IPR037321">
    <property type="entry name" value="KIN17-like"/>
</dbReference>
<dbReference type="GO" id="GO:0006974">
    <property type="term" value="P:DNA damage response"/>
    <property type="evidence" value="ECO:0007669"/>
    <property type="project" value="TreeGrafter"/>
</dbReference>
<dbReference type="OrthoDB" id="10266249at2759"/>
<dbReference type="Pfam" id="PF18131">
    <property type="entry name" value="KN17_SH3"/>
    <property type="match status" value="1"/>
</dbReference>
<accession>A0A8J5C4Y3</accession>
<reference evidence="4" key="1">
    <citation type="submission" date="2020-07" db="EMBL/GenBank/DDBJ databases">
        <title>The High-quality genome of the commercially important snow crab, Chionoecetes opilio.</title>
        <authorList>
            <person name="Jeong J.-H."/>
            <person name="Ryu S."/>
        </authorList>
    </citation>
    <scope>NUCLEOTIDE SEQUENCE</scope>
    <source>
        <strain evidence="4">MADBK_172401_WGS</strain>
        <tissue evidence="4">Digestive gland</tissue>
    </source>
</reference>
<dbReference type="InterPro" id="IPR041995">
    <property type="entry name" value="KOW_KIN17"/>
</dbReference>
<protein>
    <submittedName>
        <fullName evidence="4">DNA/RNA-binding protein KIN17</fullName>
    </submittedName>
</protein>
<keyword evidence="5" id="KW-1185">Reference proteome</keyword>
<dbReference type="Gene3D" id="2.30.30.140">
    <property type="match status" value="1"/>
</dbReference>
<proteinExistence type="predicted"/>
<dbReference type="InterPro" id="IPR041330">
    <property type="entry name" value="KN17_SH3"/>
</dbReference>
<dbReference type="Proteomes" id="UP000770661">
    <property type="component" value="Unassembled WGS sequence"/>
</dbReference>
<evidence type="ECO:0000259" key="2">
    <source>
        <dbReference type="Pfam" id="PF18131"/>
    </source>
</evidence>
<evidence type="ECO:0000313" key="4">
    <source>
        <dbReference type="EMBL" id="KAG0716973.1"/>
    </source>
</evidence>